<dbReference type="CDD" id="cd02008">
    <property type="entry name" value="TPP_IOR_alpha"/>
    <property type="match status" value="1"/>
</dbReference>
<dbReference type="PROSITE" id="PS51379">
    <property type="entry name" value="4FE4S_FER_2"/>
    <property type="match status" value="1"/>
</dbReference>
<keyword evidence="10 14" id="KW-0408">Iron</keyword>
<dbReference type="EMBL" id="DXEW01000029">
    <property type="protein sequence ID" value="HIX50742.1"/>
    <property type="molecule type" value="Genomic_DNA"/>
</dbReference>
<dbReference type="PANTHER" id="PTHR43710">
    <property type="entry name" value="2-HYDROXYACYL-COA LYASE"/>
    <property type="match status" value="1"/>
</dbReference>
<comment type="caution">
    <text evidence="17">The sequence shown here is derived from an EMBL/GenBank/DDBJ whole genome shotgun (WGS) entry which is preliminary data.</text>
</comment>
<dbReference type="PIRSF" id="PIRSF006439">
    <property type="entry name" value="Indolepyruvate_ferr_oxidored"/>
    <property type="match status" value="1"/>
</dbReference>
<evidence type="ECO:0000256" key="12">
    <source>
        <dbReference type="ARBA" id="ARBA00030514"/>
    </source>
</evidence>
<evidence type="ECO:0000256" key="8">
    <source>
        <dbReference type="ARBA" id="ARBA00022982"/>
    </source>
</evidence>
<dbReference type="InterPro" id="IPR011766">
    <property type="entry name" value="TPP_enzyme_TPP-bd"/>
</dbReference>
<keyword evidence="5 14" id="KW-0813">Transport</keyword>
<keyword evidence="8 14" id="KW-0249">Electron transport</keyword>
<feature type="binding site" evidence="15">
    <location>
        <position position="555"/>
    </location>
    <ligand>
        <name>[4Fe-4S] cluster</name>
        <dbReference type="ChEBI" id="CHEBI:49883"/>
        <label>2</label>
    </ligand>
</feature>
<dbReference type="Pfam" id="PF00037">
    <property type="entry name" value="Fer4"/>
    <property type="match status" value="1"/>
</dbReference>
<feature type="binding site" evidence="15">
    <location>
        <position position="527"/>
    </location>
    <ligand>
        <name>[4Fe-4S] cluster</name>
        <dbReference type="ChEBI" id="CHEBI:49883"/>
        <label>1</label>
    </ligand>
</feature>
<feature type="binding site" evidence="15">
    <location>
        <position position="562"/>
    </location>
    <ligand>
        <name>[4Fe-4S] cluster</name>
        <dbReference type="ChEBI" id="CHEBI:49883"/>
        <label>1</label>
    </ligand>
</feature>
<feature type="binding site" evidence="15">
    <location>
        <position position="558"/>
    </location>
    <ligand>
        <name>[4Fe-4S] cluster</name>
        <dbReference type="ChEBI" id="CHEBI:49883"/>
        <label>2</label>
    </ligand>
</feature>
<evidence type="ECO:0000256" key="2">
    <source>
        <dbReference type="ARBA" id="ARBA00011238"/>
    </source>
</evidence>
<dbReference type="EC" id="1.2.7.8" evidence="3 14"/>
<accession>A0A9D1W1U6</accession>
<proteinExistence type="predicted"/>
<reference evidence="17" key="1">
    <citation type="journal article" date="2021" name="PeerJ">
        <title>Extensive microbial diversity within the chicken gut microbiome revealed by metagenomics and culture.</title>
        <authorList>
            <person name="Gilroy R."/>
            <person name="Ravi A."/>
            <person name="Getino M."/>
            <person name="Pursley I."/>
            <person name="Horton D.L."/>
            <person name="Alikhan N.F."/>
            <person name="Baker D."/>
            <person name="Gharbi K."/>
            <person name="Hall N."/>
            <person name="Watson M."/>
            <person name="Adriaenssens E.M."/>
            <person name="Foster-Nyarko E."/>
            <person name="Jarju S."/>
            <person name="Secka A."/>
            <person name="Antonio M."/>
            <person name="Oren A."/>
            <person name="Chaudhuri R.R."/>
            <person name="La Ragione R."/>
            <person name="Hildebrand F."/>
            <person name="Pallen M.J."/>
        </authorList>
    </citation>
    <scope>NUCLEOTIDE SEQUENCE</scope>
    <source>
        <strain evidence="17">2189</strain>
    </source>
</reference>
<dbReference type="Pfam" id="PF01855">
    <property type="entry name" value="POR_N"/>
    <property type="match status" value="1"/>
</dbReference>
<evidence type="ECO:0000256" key="14">
    <source>
        <dbReference type="PIRNR" id="PIRNR006439"/>
    </source>
</evidence>
<feature type="domain" description="4Fe-4S ferredoxin-type" evidence="16">
    <location>
        <begin position="543"/>
        <end position="572"/>
    </location>
</feature>
<dbReference type="GO" id="GO:0043805">
    <property type="term" value="F:indolepyruvate ferredoxin oxidoreductase activity"/>
    <property type="evidence" value="ECO:0007669"/>
    <property type="project" value="UniProtKB-UniRule"/>
</dbReference>
<comment type="subunit">
    <text evidence="2">Heterodimer of the IorA and IorB subunits.</text>
</comment>
<dbReference type="Pfam" id="PF02775">
    <property type="entry name" value="TPP_enzyme_C"/>
    <property type="match status" value="1"/>
</dbReference>
<dbReference type="SUPFAM" id="SSF52518">
    <property type="entry name" value="Thiamin diphosphate-binding fold (THDP-binding)"/>
    <property type="match status" value="2"/>
</dbReference>
<organism evidence="17 18">
    <name type="scientific">Candidatus Borkfalkia faecavium</name>
    <dbReference type="NCBI Taxonomy" id="2838508"/>
    <lineage>
        <taxon>Bacteria</taxon>
        <taxon>Bacillati</taxon>
        <taxon>Bacillota</taxon>
        <taxon>Clostridia</taxon>
        <taxon>Christensenellales</taxon>
        <taxon>Christensenellaceae</taxon>
        <taxon>Candidatus Borkfalkia</taxon>
    </lineage>
</organism>
<sequence>MKKLLLGDFAVARGAWEAGVSVAAAYPGTPSTEITEELARYDDVYSEWSPNEKVALEVGIGASIRGVRAIVSMKHVGLNVACDPLFTASYTGVNGGLVIAVADDPSVFSSQNEQDTRLTAVSAQVPVLEPSDSMEAKEFAKLAFELSERYDTPIILRLTTRVAHSQSLVELGERVVPAAKPYERNIAKYVMMPANARVKHTVVEERMQKMSQDANALPINRIEEGSKDLGIICSGGVYEYVKEALPEASVLKLGMVYPLPYDLIKKFAGSVKRCIVAEELAPHIETLVKAQGIAVEGKNIFPRCGEFSANLIRRCVLGQQSAAEPANVPARPPVLCAGCPHRGVFYVLSKLKLNVLGDIGCYTLGAVPPLGSMDAVVCMGASIGMTIGFDKADPEAHKHSVAVIGDSTFIHSGITGLIDAVYNKAKITVIILDNRTTGMTGHQNHPATGKTIKNEPTYELDLAEVCRAVGVPNVRTVDPADLAATEAAVREEVAKDEVSVIIAKRPCALLTKRLYSGFKVNENCKKCKACLKLGCPAIVNGENGVTIDVSLCTECGLCKSVCKFGAIEPIGGGKE</sequence>
<dbReference type="GO" id="GO:0051539">
    <property type="term" value="F:4 iron, 4 sulfur cluster binding"/>
    <property type="evidence" value="ECO:0007669"/>
    <property type="project" value="UniProtKB-UniRule"/>
</dbReference>
<evidence type="ECO:0000256" key="15">
    <source>
        <dbReference type="PIRSR" id="PIRSR006439-50"/>
    </source>
</evidence>
<evidence type="ECO:0000256" key="10">
    <source>
        <dbReference type="ARBA" id="ARBA00023004"/>
    </source>
</evidence>
<protein>
    <recommendedName>
        <fullName evidence="4 14">Indolepyruvate oxidoreductase subunit IorA</fullName>
        <shortName evidence="14">IOR</shortName>
        <ecNumber evidence="3 14">1.2.7.8</ecNumber>
    </recommendedName>
    <alternativeName>
        <fullName evidence="12 14">Indolepyruvate ferredoxin oxidoreductase subunit alpha</fullName>
    </alternativeName>
</protein>
<dbReference type="Gene3D" id="3.30.70.20">
    <property type="match status" value="1"/>
</dbReference>
<evidence type="ECO:0000313" key="17">
    <source>
        <dbReference type="EMBL" id="HIX50742.1"/>
    </source>
</evidence>
<evidence type="ECO:0000256" key="9">
    <source>
        <dbReference type="ARBA" id="ARBA00023002"/>
    </source>
</evidence>
<dbReference type="Gene3D" id="3.40.50.970">
    <property type="match status" value="2"/>
</dbReference>
<dbReference type="NCBIfam" id="TIGR03336">
    <property type="entry name" value="IOR_alpha"/>
    <property type="match status" value="1"/>
</dbReference>
<dbReference type="Proteomes" id="UP000886847">
    <property type="component" value="Unassembled WGS sequence"/>
</dbReference>
<comment type="cofactor">
    <cofactor evidence="14 15">
        <name>[4Fe-4S] cluster</name>
        <dbReference type="ChEBI" id="CHEBI:49883"/>
    </cofactor>
    <text evidence="14 15">Binds 2 [4Fe-4S] clusters. In this family the first cluster has a non-standard and varying [4Fe-4S] binding motif CX(2)CX(2)CX(4-5)CP.</text>
</comment>
<comment type="catalytic activity">
    <reaction evidence="13 14">
        <text>indole-3-pyruvate + 2 oxidized [2Fe-2S]-[ferredoxin] + CoA = (indol-3-yl)acetyl-CoA + 2 reduced [2Fe-2S]-[ferredoxin] + CO2 + H(+)</text>
        <dbReference type="Rhea" id="RHEA:12645"/>
        <dbReference type="Rhea" id="RHEA-COMP:10000"/>
        <dbReference type="Rhea" id="RHEA-COMP:10001"/>
        <dbReference type="ChEBI" id="CHEBI:15378"/>
        <dbReference type="ChEBI" id="CHEBI:16526"/>
        <dbReference type="ChEBI" id="CHEBI:17640"/>
        <dbReference type="ChEBI" id="CHEBI:33737"/>
        <dbReference type="ChEBI" id="CHEBI:33738"/>
        <dbReference type="ChEBI" id="CHEBI:57271"/>
        <dbReference type="ChEBI" id="CHEBI:57287"/>
        <dbReference type="EC" id="1.2.7.8"/>
    </reaction>
</comment>
<dbReference type="InterPro" id="IPR009014">
    <property type="entry name" value="Transketo_C/PFOR_II"/>
</dbReference>
<dbReference type="SUPFAM" id="SSF52922">
    <property type="entry name" value="TK C-terminal domain-like"/>
    <property type="match status" value="1"/>
</dbReference>
<dbReference type="SUPFAM" id="SSF54862">
    <property type="entry name" value="4Fe-4S ferredoxins"/>
    <property type="match status" value="1"/>
</dbReference>
<feature type="binding site" evidence="15">
    <location>
        <position position="535"/>
    </location>
    <ligand>
        <name>[4Fe-4S] cluster</name>
        <dbReference type="ChEBI" id="CHEBI:49883"/>
        <label>2</label>
    </ligand>
</feature>
<dbReference type="InterPro" id="IPR029061">
    <property type="entry name" value="THDP-binding"/>
</dbReference>
<keyword evidence="11 14" id="KW-0411">Iron-sulfur</keyword>
<evidence type="ECO:0000256" key="13">
    <source>
        <dbReference type="ARBA" id="ARBA00048332"/>
    </source>
</evidence>
<evidence type="ECO:0000256" key="11">
    <source>
        <dbReference type="ARBA" id="ARBA00023014"/>
    </source>
</evidence>
<dbReference type="InterPro" id="IPR045025">
    <property type="entry name" value="HACL1-like"/>
</dbReference>
<evidence type="ECO:0000313" key="18">
    <source>
        <dbReference type="Proteomes" id="UP000886847"/>
    </source>
</evidence>
<dbReference type="AlphaFoldDB" id="A0A9D1W1U6"/>
<dbReference type="GO" id="GO:0046872">
    <property type="term" value="F:metal ion binding"/>
    <property type="evidence" value="ECO:0007669"/>
    <property type="project" value="UniProtKB-UniRule"/>
</dbReference>
<dbReference type="GO" id="GO:0030976">
    <property type="term" value="F:thiamine pyrophosphate binding"/>
    <property type="evidence" value="ECO:0007669"/>
    <property type="project" value="InterPro"/>
</dbReference>
<evidence type="ECO:0000259" key="16">
    <source>
        <dbReference type="PROSITE" id="PS51379"/>
    </source>
</evidence>
<evidence type="ECO:0000256" key="4">
    <source>
        <dbReference type="ARBA" id="ARBA00017710"/>
    </source>
</evidence>
<feature type="binding site" evidence="15">
    <location>
        <position position="524"/>
    </location>
    <ligand>
        <name>[4Fe-4S] cluster</name>
        <dbReference type="ChEBI" id="CHEBI:49883"/>
        <label>1</label>
    </ligand>
</feature>
<name>A0A9D1W1U6_9FIRM</name>
<feature type="binding site" evidence="15">
    <location>
        <position position="530"/>
    </location>
    <ligand>
        <name>[4Fe-4S] cluster</name>
        <dbReference type="ChEBI" id="CHEBI:49883"/>
        <label>1</label>
    </ligand>
</feature>
<dbReference type="InterPro" id="IPR017896">
    <property type="entry name" value="4Fe4S_Fe-S-bd"/>
</dbReference>
<comment type="function">
    <text evidence="1 14">Catalyzes the ferredoxin-dependent oxidative decarboxylation of arylpyruvates.</text>
</comment>
<evidence type="ECO:0000256" key="3">
    <source>
        <dbReference type="ARBA" id="ARBA00012812"/>
    </source>
</evidence>
<evidence type="ECO:0000256" key="7">
    <source>
        <dbReference type="ARBA" id="ARBA00022723"/>
    </source>
</evidence>
<reference evidence="17" key="2">
    <citation type="submission" date="2021-04" db="EMBL/GenBank/DDBJ databases">
        <authorList>
            <person name="Gilroy R."/>
        </authorList>
    </citation>
    <scope>NUCLEOTIDE SEQUENCE</scope>
    <source>
        <strain evidence="17">2189</strain>
    </source>
</reference>
<dbReference type="CDD" id="cd07034">
    <property type="entry name" value="TPP_PYR_PFOR_IOR-alpha_like"/>
    <property type="match status" value="1"/>
</dbReference>
<dbReference type="PANTHER" id="PTHR43710:SF5">
    <property type="entry name" value="INDOLEPYRUVATE FERREDOXIN OXIDOREDUCTASE ALPHA SUBUNIT"/>
    <property type="match status" value="1"/>
</dbReference>
<evidence type="ECO:0000256" key="5">
    <source>
        <dbReference type="ARBA" id="ARBA00022448"/>
    </source>
</evidence>
<evidence type="ECO:0000256" key="1">
    <source>
        <dbReference type="ARBA" id="ARBA00002995"/>
    </source>
</evidence>
<feature type="binding site" evidence="15">
    <location>
        <position position="552"/>
    </location>
    <ligand>
        <name>[4Fe-4S] cluster</name>
        <dbReference type="ChEBI" id="CHEBI:49883"/>
        <label>2</label>
    </ligand>
</feature>
<dbReference type="InterPro" id="IPR002880">
    <property type="entry name" value="Pyrv_Fd/Flavodoxin_OxRdtase_N"/>
</dbReference>
<keyword evidence="9 14" id="KW-0560">Oxidoreductase</keyword>
<keyword evidence="7 14" id="KW-0479">Metal-binding</keyword>
<keyword evidence="6 14" id="KW-0004">4Fe-4S</keyword>
<dbReference type="InterPro" id="IPR017721">
    <property type="entry name" value="IorA"/>
</dbReference>
<dbReference type="FunFam" id="3.40.50.970:FF:000039">
    <property type="entry name" value="Indolepyruvate oxidoreductase subunit IorA"/>
    <property type="match status" value="1"/>
</dbReference>
<evidence type="ECO:0000256" key="6">
    <source>
        <dbReference type="ARBA" id="ARBA00022485"/>
    </source>
</evidence>
<gene>
    <name evidence="17" type="primary">iorA</name>
    <name evidence="17" type="ORF">H9851_05605</name>
</gene>